<proteinExistence type="predicted"/>
<dbReference type="EMBL" id="JAPDRQ010000211">
    <property type="protein sequence ID" value="KAJ9652183.1"/>
    <property type="molecule type" value="Genomic_DNA"/>
</dbReference>
<reference evidence="1" key="1">
    <citation type="submission" date="2022-10" db="EMBL/GenBank/DDBJ databases">
        <title>Culturing micro-colonial fungi from biological soil crusts in the Mojave desert and describing Neophaeococcomyces mojavensis, and introducing the new genera and species Taxawa tesnikishii.</title>
        <authorList>
            <person name="Kurbessoian T."/>
            <person name="Stajich J.E."/>
        </authorList>
    </citation>
    <scope>NUCLEOTIDE SEQUENCE</scope>
    <source>
        <strain evidence="1">JES_112</strain>
    </source>
</reference>
<evidence type="ECO:0000313" key="1">
    <source>
        <dbReference type="EMBL" id="KAJ9652183.1"/>
    </source>
</evidence>
<sequence>MNQSQTPSDIASDKYNIRKEVTFEKRLTKDNLRPTSSGYHLLPEVEISNAGNRQRPKPLIGPRLPPNWICKQCSGLSYSMVAEAVITDRVDNEDEELIARWKQEAHDRNNNRFEEVLHSSYAAFQISAEVCAACNILFASLADHSIYRFAKDRSITLRAGSTKSEKHGRGISHLKVGFPIDDPAHPNEMVVFYSDVEIYTDHDSLLTKPLVGMHGRSINAAQDPEQPLRWLKECRENHEKCWMHDQHASGNESLPSRLIYVPTDMLDKVCLHNTAGTKGQYLALSYRWGDANFIKLLTTNSDDMQQSIPISNLPRLFKDAVQMTRKLGFHYIWIDSLCIIQDSKDDWAKEAAQMATIFEKATLTLSASISSSADDELFYRPPYHYAVPLTMRTPKGTPIGVWSASSARNLDTAKSNSFFDAQSLPLARAKEDITILLPLRQMYAHKPHGTWYHMLRDYTARELTKPDDRLPALAGLATKFSEKTGDVCVNSLWMHGMPEGLLWHSVGLGWGEYDQRSTSRSPKGLRAPTWSWASLDGRVSYPIGKLVYIDAQLEGFTIPKSKGRSSGVVYYEDQGLRLFSEPDQLLILRAILLPLSEFVGFRTNDIAQLKQEQDSQLAYRMPHVRFDDPDREIDDLDGVFALFIGQVGCGSKDCDRFADCRYGWAYCLLLEPFGESSGGAPAFVCLGLAQCYSFDFANSSSSLVVIR</sequence>
<accession>A0ACC2ZX11</accession>
<comment type="caution">
    <text evidence="1">The sequence shown here is derived from an EMBL/GenBank/DDBJ whole genome shotgun (WGS) entry which is preliminary data.</text>
</comment>
<dbReference type="Proteomes" id="UP001172386">
    <property type="component" value="Unassembled WGS sequence"/>
</dbReference>
<organism evidence="1 2">
    <name type="scientific">Neophaeococcomyces mojaviensis</name>
    <dbReference type="NCBI Taxonomy" id="3383035"/>
    <lineage>
        <taxon>Eukaryota</taxon>
        <taxon>Fungi</taxon>
        <taxon>Dikarya</taxon>
        <taxon>Ascomycota</taxon>
        <taxon>Pezizomycotina</taxon>
        <taxon>Eurotiomycetes</taxon>
        <taxon>Chaetothyriomycetidae</taxon>
        <taxon>Chaetothyriales</taxon>
        <taxon>Chaetothyriales incertae sedis</taxon>
        <taxon>Neophaeococcomyces</taxon>
    </lineage>
</organism>
<gene>
    <name evidence="1" type="ORF">H2198_008527</name>
</gene>
<keyword evidence="2" id="KW-1185">Reference proteome</keyword>
<protein>
    <submittedName>
        <fullName evidence="1">Uncharacterized protein</fullName>
    </submittedName>
</protein>
<name>A0ACC2ZX11_9EURO</name>
<evidence type="ECO:0000313" key="2">
    <source>
        <dbReference type="Proteomes" id="UP001172386"/>
    </source>
</evidence>